<sequence length="130" mass="14979">MDIGMKDLLRTQAELQDKYLEKWGGVSPQKGRDHLLWMLCECGEVIDIIKKMGDKAIMDDPGVRAHFTEEMVDVLMYFGAVLLCYGIQPEEFSEAYLKKHAHNMKRDWDTELARMREGMHEEGTQPCAQG</sequence>
<gene>
    <name evidence="1" type="ORF">IAB73_05285</name>
</gene>
<proteinExistence type="predicted"/>
<comment type="caution">
    <text evidence="1">The sequence shown here is derived from an EMBL/GenBank/DDBJ whole genome shotgun (WGS) entry which is preliminary data.</text>
</comment>
<dbReference type="AlphaFoldDB" id="A0A9D0ZA01"/>
<dbReference type="EMBL" id="DVFJ01000015">
    <property type="protein sequence ID" value="HIQ71605.1"/>
    <property type="molecule type" value="Genomic_DNA"/>
</dbReference>
<evidence type="ECO:0000313" key="1">
    <source>
        <dbReference type="EMBL" id="HIQ71605.1"/>
    </source>
</evidence>
<dbReference type="Proteomes" id="UP000886887">
    <property type="component" value="Unassembled WGS sequence"/>
</dbReference>
<reference evidence="1" key="2">
    <citation type="journal article" date="2021" name="PeerJ">
        <title>Extensive microbial diversity within the chicken gut microbiome revealed by metagenomics and culture.</title>
        <authorList>
            <person name="Gilroy R."/>
            <person name="Ravi A."/>
            <person name="Getino M."/>
            <person name="Pursley I."/>
            <person name="Horton D.L."/>
            <person name="Alikhan N.F."/>
            <person name="Baker D."/>
            <person name="Gharbi K."/>
            <person name="Hall N."/>
            <person name="Watson M."/>
            <person name="Adriaenssens E.M."/>
            <person name="Foster-Nyarko E."/>
            <person name="Jarju S."/>
            <person name="Secka A."/>
            <person name="Antonio M."/>
            <person name="Oren A."/>
            <person name="Chaudhuri R.R."/>
            <person name="La Ragione R."/>
            <person name="Hildebrand F."/>
            <person name="Pallen M.J."/>
        </authorList>
    </citation>
    <scope>NUCLEOTIDE SEQUENCE</scope>
    <source>
        <strain evidence="1">ChiSxjej2B14-6234</strain>
    </source>
</reference>
<name>A0A9D0ZA01_9FIRM</name>
<evidence type="ECO:0000313" key="2">
    <source>
        <dbReference type="Proteomes" id="UP000886887"/>
    </source>
</evidence>
<dbReference type="SUPFAM" id="SSF101386">
    <property type="entry name" value="all-alpha NTP pyrophosphatases"/>
    <property type="match status" value="1"/>
</dbReference>
<protein>
    <submittedName>
        <fullName evidence="1">Nucleotide pyrophosphohydrolase</fullName>
    </submittedName>
</protein>
<dbReference type="Gene3D" id="1.10.287.1080">
    <property type="entry name" value="MazG-like"/>
    <property type="match status" value="1"/>
</dbReference>
<reference evidence="1" key="1">
    <citation type="submission" date="2020-10" db="EMBL/GenBank/DDBJ databases">
        <authorList>
            <person name="Gilroy R."/>
        </authorList>
    </citation>
    <scope>NUCLEOTIDE SEQUENCE</scope>
    <source>
        <strain evidence="1">ChiSxjej2B14-6234</strain>
    </source>
</reference>
<accession>A0A9D0ZA01</accession>
<organism evidence="1 2">
    <name type="scientific">Candidatus Onthenecus intestinigallinarum</name>
    <dbReference type="NCBI Taxonomy" id="2840875"/>
    <lineage>
        <taxon>Bacteria</taxon>
        <taxon>Bacillati</taxon>
        <taxon>Bacillota</taxon>
        <taxon>Clostridia</taxon>
        <taxon>Eubacteriales</taxon>
        <taxon>Candidatus Onthenecus</taxon>
    </lineage>
</organism>